<organism evidence="4 5">
    <name type="scientific">Chelativorans intermedius</name>
    <dbReference type="NCBI Taxonomy" id="515947"/>
    <lineage>
        <taxon>Bacteria</taxon>
        <taxon>Pseudomonadati</taxon>
        <taxon>Pseudomonadota</taxon>
        <taxon>Alphaproteobacteria</taxon>
        <taxon>Hyphomicrobiales</taxon>
        <taxon>Phyllobacteriaceae</taxon>
        <taxon>Chelativorans</taxon>
    </lineage>
</organism>
<evidence type="ECO:0000313" key="4">
    <source>
        <dbReference type="EMBL" id="MFC0209962.1"/>
    </source>
</evidence>
<sequence>MTIDNKKSKVKAALARFCVVALVSVLAAHNAAYAGQLDGQSMPSKSLAYDSGAGTLLKLDNGELSRSDDQGRTWTTVPLPSLKGHVTTVTVAAKEDGIFYVAGPEAGVLRTTDNGKNWADIGEALPSKQVTALAAHATEPDTLYASVAAEGIYRTQDDGKSWKLMDKGIDGIRQLLHTNMEGSMETGWLYAATADGARVSMDCFCLWRDAGELSGPVHSLTYDPRKPENLFASTKEGVFESTDGGQAWKEIAPLPKEALALAVSETGGLYALASDGALFVSGDGAETWEPAGDR</sequence>
<dbReference type="CDD" id="cd15482">
    <property type="entry name" value="Sialidase_non-viral"/>
    <property type="match status" value="1"/>
</dbReference>
<keyword evidence="2" id="KW-0732">Signal</keyword>
<feature type="domain" description="Sortilin N-terminal" evidence="3">
    <location>
        <begin position="63"/>
        <end position="171"/>
    </location>
</feature>
<dbReference type="PANTHER" id="PTHR43739">
    <property type="entry name" value="XYLOGLUCANASE (EUROFUNG)"/>
    <property type="match status" value="1"/>
</dbReference>
<evidence type="ECO:0000256" key="2">
    <source>
        <dbReference type="SAM" id="SignalP"/>
    </source>
</evidence>
<evidence type="ECO:0000256" key="1">
    <source>
        <dbReference type="ARBA" id="ARBA00022737"/>
    </source>
</evidence>
<dbReference type="SUPFAM" id="SSF110296">
    <property type="entry name" value="Oligoxyloglucan reducing end-specific cellobiohydrolase"/>
    <property type="match status" value="1"/>
</dbReference>
<feature type="chain" id="PRO_5045101113" evidence="2">
    <location>
        <begin position="35"/>
        <end position="294"/>
    </location>
</feature>
<feature type="signal peptide" evidence="2">
    <location>
        <begin position="1"/>
        <end position="34"/>
    </location>
</feature>
<evidence type="ECO:0000259" key="3">
    <source>
        <dbReference type="Pfam" id="PF15902"/>
    </source>
</evidence>
<proteinExistence type="predicted"/>
<accession>A0ABV6DBF4</accession>
<evidence type="ECO:0000313" key="5">
    <source>
        <dbReference type="Proteomes" id="UP001589755"/>
    </source>
</evidence>
<dbReference type="EMBL" id="JBHLXD010000034">
    <property type="protein sequence ID" value="MFC0209962.1"/>
    <property type="molecule type" value="Genomic_DNA"/>
</dbReference>
<dbReference type="InterPro" id="IPR015943">
    <property type="entry name" value="WD40/YVTN_repeat-like_dom_sf"/>
</dbReference>
<dbReference type="PANTHER" id="PTHR43739:SF5">
    <property type="entry name" value="EXO-ALPHA-SIALIDASE"/>
    <property type="match status" value="1"/>
</dbReference>
<dbReference type="InterPro" id="IPR031778">
    <property type="entry name" value="Sortilin_N"/>
</dbReference>
<dbReference type="Gene3D" id="2.130.10.10">
    <property type="entry name" value="YVTN repeat-like/Quinoprotein amine dehydrogenase"/>
    <property type="match status" value="1"/>
</dbReference>
<dbReference type="Proteomes" id="UP001589755">
    <property type="component" value="Unassembled WGS sequence"/>
</dbReference>
<comment type="caution">
    <text evidence="4">The sequence shown here is derived from an EMBL/GenBank/DDBJ whole genome shotgun (WGS) entry which is preliminary data.</text>
</comment>
<reference evidence="4 5" key="1">
    <citation type="submission" date="2024-09" db="EMBL/GenBank/DDBJ databases">
        <authorList>
            <person name="Sun Q."/>
            <person name="Mori K."/>
        </authorList>
    </citation>
    <scope>NUCLEOTIDE SEQUENCE [LARGE SCALE GENOMIC DNA]</scope>
    <source>
        <strain evidence="4 5">CCM 8543</strain>
    </source>
</reference>
<dbReference type="RefSeq" id="WP_261522538.1">
    <property type="nucleotide sequence ID" value="NZ_JAODNW010000030.1"/>
</dbReference>
<protein>
    <submittedName>
        <fullName evidence="4">YCF48-related protein</fullName>
    </submittedName>
</protein>
<dbReference type="InterPro" id="IPR052025">
    <property type="entry name" value="Xyloglucanase_GH74"/>
</dbReference>
<name>A0ABV6DBF4_9HYPH</name>
<dbReference type="Pfam" id="PF15902">
    <property type="entry name" value="Sortilin-Vps10"/>
    <property type="match status" value="1"/>
</dbReference>
<gene>
    <name evidence="4" type="ORF">ACFFJ2_16295</name>
</gene>
<keyword evidence="1" id="KW-0677">Repeat</keyword>
<keyword evidence="5" id="KW-1185">Reference proteome</keyword>